<dbReference type="Pfam" id="PF00041">
    <property type="entry name" value="fn3"/>
    <property type="match status" value="1"/>
</dbReference>
<dbReference type="InterPro" id="IPR013783">
    <property type="entry name" value="Ig-like_fold"/>
</dbReference>
<feature type="region of interest" description="Disordered" evidence="3">
    <location>
        <begin position="1680"/>
        <end position="1704"/>
    </location>
</feature>
<dbReference type="SMART" id="SM00060">
    <property type="entry name" value="FN3"/>
    <property type="match status" value="3"/>
</dbReference>
<evidence type="ECO:0000313" key="6">
    <source>
        <dbReference type="Proteomes" id="UP000188235"/>
    </source>
</evidence>
<dbReference type="RefSeq" id="WP_077348706.1">
    <property type="nucleotide sequence ID" value="NZ_CP019607.1"/>
</dbReference>
<reference evidence="5 6" key="1">
    <citation type="journal article" date="2008" name="Int. J. Syst. Evol. Microbiol.">
        <title>Tessaracoccus flavescens sp. nov., isolated from marine sediment.</title>
        <authorList>
            <person name="Lee D.W."/>
            <person name="Lee S.D."/>
        </authorList>
    </citation>
    <scope>NUCLEOTIDE SEQUENCE [LARGE SCALE GENOMIC DNA]</scope>
    <source>
        <strain evidence="5 6">SST-39T</strain>
    </source>
</reference>
<feature type="domain" description="Fibronectin type-III" evidence="4">
    <location>
        <begin position="1602"/>
        <end position="1699"/>
    </location>
</feature>
<feature type="compositionally biased region" description="Polar residues" evidence="3">
    <location>
        <begin position="1596"/>
        <end position="1606"/>
    </location>
</feature>
<keyword evidence="1" id="KW-0326">Glycosidase</keyword>
<feature type="region of interest" description="Disordered" evidence="3">
    <location>
        <begin position="1582"/>
        <end position="1606"/>
    </location>
</feature>
<dbReference type="InterPro" id="IPR036116">
    <property type="entry name" value="FN3_sf"/>
</dbReference>
<evidence type="ECO:0000256" key="2">
    <source>
        <dbReference type="ARBA" id="ARBA00023326"/>
    </source>
</evidence>
<dbReference type="Proteomes" id="UP000188235">
    <property type="component" value="Chromosome"/>
</dbReference>
<dbReference type="PROSITE" id="PS50853">
    <property type="entry name" value="FN3"/>
    <property type="match status" value="1"/>
</dbReference>
<dbReference type="GO" id="GO:0000272">
    <property type="term" value="P:polysaccharide catabolic process"/>
    <property type="evidence" value="ECO:0007669"/>
    <property type="project" value="UniProtKB-KW"/>
</dbReference>
<dbReference type="Gene3D" id="2.60.40.10">
    <property type="entry name" value="Immunoglobulins"/>
    <property type="match status" value="1"/>
</dbReference>
<protein>
    <recommendedName>
        <fullName evidence="4">Fibronectin type-III domain-containing protein</fullName>
    </recommendedName>
</protein>
<dbReference type="SUPFAM" id="SSF49265">
    <property type="entry name" value="Fibronectin type III"/>
    <property type="match status" value="1"/>
</dbReference>
<keyword evidence="6" id="KW-1185">Reference proteome</keyword>
<dbReference type="KEGG" id="tfa:BW733_05730"/>
<dbReference type="Pfam" id="PF17963">
    <property type="entry name" value="Big_9"/>
    <property type="match status" value="5"/>
</dbReference>
<dbReference type="InterPro" id="IPR003961">
    <property type="entry name" value="FN3_dom"/>
</dbReference>
<organism evidence="5 6">
    <name type="scientific">Tessaracoccus flavescens</name>
    <dbReference type="NCBI Taxonomy" id="399497"/>
    <lineage>
        <taxon>Bacteria</taxon>
        <taxon>Bacillati</taxon>
        <taxon>Actinomycetota</taxon>
        <taxon>Actinomycetes</taxon>
        <taxon>Propionibacteriales</taxon>
        <taxon>Propionibacteriaceae</taxon>
        <taxon>Tessaracoccus</taxon>
    </lineage>
</organism>
<dbReference type="GO" id="GO:0016798">
    <property type="term" value="F:hydrolase activity, acting on glycosyl bonds"/>
    <property type="evidence" value="ECO:0007669"/>
    <property type="project" value="UniProtKB-KW"/>
</dbReference>
<name>A0A1Q2CWA9_9ACTN</name>
<evidence type="ECO:0000256" key="1">
    <source>
        <dbReference type="ARBA" id="ARBA00023295"/>
    </source>
</evidence>
<accession>A0A1Q2CWA9</accession>
<sequence length="2064" mass="217293">MSEEKLERHTARPLRLIGRFLRKSWQGLLVAVLAIALGIAAYLSPGLVEADVRLDEGNVYAINRGDELLGTVNSQIKQLSNAAPIGDQRSEVLQSGDTVLLLLPQSSSLVAFDAARNITASPTKLPPNAGVQLVGETLLVYRPESGAIWSGDLKKMLALDFDKEKPEFEIGEGGIATLTADGDVIGLDPGRSALVRHDGDQETLTQLPFQLETDSVLELSAVGNKAVVLDRTSSRIWVEGMDQAFPVSEAASAELMEPAASALGGEDGARAIFANTAGLNRVTTDGLESVSGRIDHAPVAPVQVGDCVYGAGVSGTEGTFVKKCRGQDPIRVPIESITSDGSAIDFQVNRGVVALNDLSNGTLWMVDKDMFIIHPEDWRNIVPEDKKEDDNQESTETNVVPERSEKNRPPVANDDPNLSARAGTSTILHVLDNDTDPDGDVLTIIASEDQSGMSLQPINNGAGLQISLEGAATGTYEIKYTIDDGRKGTDTAVATVKVLPADRSVNKAPTPVDRPGGIKPLQVKLNSEVSKRVLLDWRDPDGDPLMLKDASVAGDVGDMVSFTPDGTITFIDVGKKTGPKTINVVVSDGVSDTKGEVEIVVKEDPVAPVAYGDFVTTAVSTPVRVEPLANDQISSTATLTEVPAIEGCAECRLETNYREQNFTFSASKAGVYYLPYTIVDGEVATGVVRIDVRAESTDGRPVAAQDVALLPEDGTVTLDPLLNDTDPNGDVLVVQTYEAPDSLEVVMERRHVMTISARRPLDGPVQFPYTISDGSSIVTGWIVVVPTSGGSQLPNAVNDSIRVRAGTTATVTPLENDSSPTGMKLSLESLGDNPFKDRAWIDGDRVRVTVPAGSPAGVTSIPYRVADAKQNQAPARINVEVIPEDANNVAPQPEPVIDRVLAGTETRIAVPLSGLDANGDAVRLVGIASGPQLGRITSVGDEYLTYEAFAGKSGTDTFTYEVVDAHGATGISEARIGVVPVNPKNVKPVAVQDRISVRPGRPVRISALENDFDADGDNFGYTNGAAIEMDGGIKAEVQEREIVLTAPEEEGLYTGSYSIQDVRGEQAYGQFIVEVDPKAKLIAPIARDDSVGAAAIADEKFVKVGVLDNDYDPDGAKDDLRVEVPDVKDPEEDPENSVRVDEDGKSLLIPVKDAMQQIRYTVVDADDNRTNGLVTVPGRRDVAPYLKDPNKELKPTAGQPFTIDVNQLVVGVDGRDVSVTNAERIWGTWGTARPEGPGRVEYVGDVRHQGPASVAFEVRDNVPGDNKEAGKTSVITVPLDVQPAPVSEGGSDEGPTDSAGKPPVPVVSDPRLQVGAGEGPRTLDLLSLFRDPDGAGGSMTLVGDLREVSGDADVRITRDAQLLRAEAPETAKVGTNKVLAGTIVDADGIELDFTVTVEVTRSTRPLVSTADDTLDDQIAGSTVTLPVTGNDKSNLLGDPKVNLVEATATGPGGTVTNVDKQNGLVTVKLAEGFSGMFTARYTVNDATGDPDRQTTGQIRINVIAKPGQPSTPYGGVPGDGTITIQYRQLNGNGGSEILSAVAVASSPGRGDVSGTCSAQTCQIAGLSNGVPWTVKVKETNQVGDSDFSPASAPLTPDTNPSVPGQPSVQFGNGELTLSWTHEPIYTSPNGGSPLTGYEIRISGGTTGTKTVPPNVREFTWPGLTNGTSYMFEVEATNSTGKKSGFSPASVPEKPSAPPSGNSAPVATVIEDEIGGGFTVSFNTANVNNGGADITEYMVVPVFDGARQTSKQVALKASSTTAYSTPVYGMGRKATHFVITATNRSGTSDVGVTSPPKIAYPKAKVTGVTATAGEGSISISRIESNVAAGDPVKYLYSLNGGDWRDLGGPTGTISGLTNGEDYTLRVRVELAGTSSNTWTVGNDLRPKTKAPPPPAVDRYELVLPDKVRAYMKDSLTETGGWGIDAYTFCTSTFAGGCPSSRFNSTLPRVLEAGETNFIYWKVRGSDPVRYERLIDGVAEPELDGGKVTFSFPYALSGQCVLTAVNAEDGTATQSVSASSGKLSGTVDFTAIPIPTPPTTGPTTSPAVSGTAKCSVNGGSTYEYDF</sequence>
<keyword evidence="1" id="KW-0378">Hydrolase</keyword>
<dbReference type="EMBL" id="CP019607">
    <property type="protein sequence ID" value="AQP50403.1"/>
    <property type="molecule type" value="Genomic_DNA"/>
</dbReference>
<dbReference type="STRING" id="399497.BW733_05730"/>
<keyword evidence="2" id="KW-0119">Carbohydrate metabolism</keyword>
<feature type="region of interest" description="Disordered" evidence="3">
    <location>
        <begin position="1280"/>
        <end position="1309"/>
    </location>
</feature>
<feature type="region of interest" description="Disordered" evidence="3">
    <location>
        <begin position="383"/>
        <end position="420"/>
    </location>
</feature>
<evidence type="ECO:0000313" key="5">
    <source>
        <dbReference type="EMBL" id="AQP50403.1"/>
    </source>
</evidence>
<dbReference type="CDD" id="cd00063">
    <property type="entry name" value="FN3"/>
    <property type="match status" value="1"/>
</dbReference>
<keyword evidence="2" id="KW-0624">Polysaccharide degradation</keyword>
<evidence type="ECO:0000259" key="4">
    <source>
        <dbReference type="PROSITE" id="PS50853"/>
    </source>
</evidence>
<gene>
    <name evidence="5" type="ORF">BW733_05730</name>
</gene>
<proteinExistence type="predicted"/>
<dbReference type="OrthoDB" id="5241356at2"/>
<dbReference type="Gene3D" id="2.60.40.3440">
    <property type="match status" value="1"/>
</dbReference>
<evidence type="ECO:0000256" key="3">
    <source>
        <dbReference type="SAM" id="MobiDB-lite"/>
    </source>
</evidence>